<dbReference type="Proteomes" id="UP000218505">
    <property type="component" value="Chromosome"/>
</dbReference>
<dbReference type="RefSeq" id="WP_096495552.1">
    <property type="nucleotide sequence ID" value="NZ_CP023445.1"/>
</dbReference>
<proteinExistence type="predicted"/>
<name>A0A290Z9K3_9PSEU</name>
<dbReference type="PANTHER" id="PTHR21310">
    <property type="entry name" value="AMINOGLYCOSIDE PHOSPHOTRANSFERASE-RELATED-RELATED"/>
    <property type="match status" value="1"/>
</dbReference>
<dbReference type="InterPro" id="IPR051678">
    <property type="entry name" value="AGP_Transferase"/>
</dbReference>
<dbReference type="SUPFAM" id="SSF56112">
    <property type="entry name" value="Protein kinase-like (PK-like)"/>
    <property type="match status" value="1"/>
</dbReference>
<dbReference type="PANTHER" id="PTHR21310:SF15">
    <property type="entry name" value="AMINOGLYCOSIDE PHOSPHOTRANSFERASE DOMAIN-CONTAINING PROTEIN"/>
    <property type="match status" value="1"/>
</dbReference>
<dbReference type="KEGG" id="apre:CNX65_22535"/>
<evidence type="ECO:0000313" key="2">
    <source>
        <dbReference type="EMBL" id="ATE55721.1"/>
    </source>
</evidence>
<evidence type="ECO:0000259" key="1">
    <source>
        <dbReference type="Pfam" id="PF01636"/>
    </source>
</evidence>
<dbReference type="Gene3D" id="3.30.200.20">
    <property type="entry name" value="Phosphorylase Kinase, domain 1"/>
    <property type="match status" value="1"/>
</dbReference>
<gene>
    <name evidence="2" type="ORF">CNX65_22535</name>
</gene>
<keyword evidence="3" id="KW-1185">Reference proteome</keyword>
<sequence length="333" mass="35857">MRSTTKRSLSDEELRAAVTEAFGPRATITSSRELADGTFNAVWLLDVDPVGPVVLKAAPPDDLPLLTYERRIARTEAAVLRAAAATAPVPVLHHAGEGSAGVGGDFLITSVVEGDTWQRVSGELGGAERARLRRELGRAVAGLHAVRGTAFGYPERSTGLHGGTWYEAFTAMVDGLLADARRFGVTPPGRPTALHDLAVAGRALLEEVTEPVLVHFDLWNGNVMLTGEEGERRLSGLIDLERAFWGDPCADFVSLALLGELSDDDPLLDGYREAGGPAQLTATTRRRIALYQAYLYLIMIVEAVPRGHKGVKSAAAQALFRSRYRRALRRAAP</sequence>
<dbReference type="Gene3D" id="3.90.1200.10">
    <property type="match status" value="1"/>
</dbReference>
<reference evidence="2" key="1">
    <citation type="submission" date="2017-09" db="EMBL/GenBank/DDBJ databases">
        <title>Complete Genome Sequence of ansamitocin-producing Bacterium Actinosynnema pretiosum X47.</title>
        <authorList>
            <person name="Cao G."/>
            <person name="Zong G."/>
            <person name="Zhong C."/>
            <person name="Fu J."/>
        </authorList>
    </citation>
    <scope>NUCLEOTIDE SEQUENCE [LARGE SCALE GENOMIC DNA]</scope>
    <source>
        <strain evidence="2">X47</strain>
    </source>
</reference>
<dbReference type="Pfam" id="PF01636">
    <property type="entry name" value="APH"/>
    <property type="match status" value="1"/>
</dbReference>
<evidence type="ECO:0000313" key="3">
    <source>
        <dbReference type="Proteomes" id="UP000218505"/>
    </source>
</evidence>
<feature type="domain" description="Aminoglycoside phosphotransferase" evidence="1">
    <location>
        <begin position="32"/>
        <end position="285"/>
    </location>
</feature>
<dbReference type="AlphaFoldDB" id="A0A290Z9K3"/>
<organism evidence="2 3">
    <name type="scientific">Actinosynnema pretiosum</name>
    <dbReference type="NCBI Taxonomy" id="42197"/>
    <lineage>
        <taxon>Bacteria</taxon>
        <taxon>Bacillati</taxon>
        <taxon>Actinomycetota</taxon>
        <taxon>Actinomycetes</taxon>
        <taxon>Pseudonocardiales</taxon>
        <taxon>Pseudonocardiaceae</taxon>
        <taxon>Actinosynnema</taxon>
    </lineage>
</organism>
<accession>A0A290Z9K3</accession>
<dbReference type="InterPro" id="IPR002575">
    <property type="entry name" value="Aminoglycoside_PTrfase"/>
</dbReference>
<dbReference type="InterPro" id="IPR011009">
    <property type="entry name" value="Kinase-like_dom_sf"/>
</dbReference>
<protein>
    <recommendedName>
        <fullName evidence="1">Aminoglycoside phosphotransferase domain-containing protein</fullName>
    </recommendedName>
</protein>
<dbReference type="EMBL" id="CP023445">
    <property type="protein sequence ID" value="ATE55721.1"/>
    <property type="molecule type" value="Genomic_DNA"/>
</dbReference>